<dbReference type="AlphaFoldDB" id="A0A1M6DX40"/>
<organism evidence="3 4">
    <name type="scientific">Tessaracoccus bendigoensis DSM 12906</name>
    <dbReference type="NCBI Taxonomy" id="1123357"/>
    <lineage>
        <taxon>Bacteria</taxon>
        <taxon>Bacillati</taxon>
        <taxon>Actinomycetota</taxon>
        <taxon>Actinomycetes</taxon>
        <taxon>Propionibacteriales</taxon>
        <taxon>Propionibacteriaceae</taxon>
        <taxon>Tessaracoccus</taxon>
    </lineage>
</organism>
<dbReference type="PANTHER" id="PTHR43767:SF1">
    <property type="entry name" value="NONRIBOSOMAL PEPTIDE SYNTHASE PES1 (EUROFUNG)-RELATED"/>
    <property type="match status" value="1"/>
</dbReference>
<evidence type="ECO:0000256" key="1">
    <source>
        <dbReference type="SAM" id="MobiDB-lite"/>
    </source>
</evidence>
<evidence type="ECO:0000313" key="4">
    <source>
        <dbReference type="Proteomes" id="UP000184512"/>
    </source>
</evidence>
<dbReference type="Proteomes" id="UP000184512">
    <property type="component" value="Unassembled WGS sequence"/>
</dbReference>
<dbReference type="InterPro" id="IPR050237">
    <property type="entry name" value="ATP-dep_AMP-bd_enzyme"/>
</dbReference>
<dbReference type="Pfam" id="PF00501">
    <property type="entry name" value="AMP-binding"/>
    <property type="match status" value="1"/>
</dbReference>
<dbReference type="EMBL" id="FQZG01000014">
    <property type="protein sequence ID" value="SHI77847.1"/>
    <property type="molecule type" value="Genomic_DNA"/>
</dbReference>
<gene>
    <name evidence="3" type="ORF">SAMN02745244_01046</name>
</gene>
<dbReference type="OrthoDB" id="9803968at2"/>
<sequence length="362" mass="37952">MQDLATAVKRFLDGGPGLWLAPGRGVAPTGCVVTSTSGTSGEPKLVVLAREALLVAADSARQRLGFDATWHLALSPRYVAGLMVLVRGLRGAGVRIADPTLTTLAPAEGRNCVSLVGTQLFRALDDPAAAGRLASFDAVLVGGAALRPELRARAEAQGIRVIETYGMSETCGGVVWDGVPLPGVEVRLGDLGRIAIAGDCLFRGYLGRDDLSADVLVDGAVLTRDRGHWNGRRLVVDGRIDDVVISGGVNVDLAVVRAAVARHEQEAEVLAVDDAEWGARVVLFAPGGTLAGWRDRLRPDLPAACLPRQLVSVSPLPRTPGGKPDRARLLELLPSDDATTAGSQAPTAGKRRRSGRAGDERQ</sequence>
<dbReference type="InterPro" id="IPR000873">
    <property type="entry name" value="AMP-dep_synth/lig_dom"/>
</dbReference>
<dbReference type="PANTHER" id="PTHR43767">
    <property type="entry name" value="LONG-CHAIN-FATTY-ACID--COA LIGASE"/>
    <property type="match status" value="1"/>
</dbReference>
<dbReference type="GO" id="GO:0016878">
    <property type="term" value="F:acid-thiol ligase activity"/>
    <property type="evidence" value="ECO:0007669"/>
    <property type="project" value="UniProtKB-ARBA"/>
</dbReference>
<dbReference type="InterPro" id="IPR042099">
    <property type="entry name" value="ANL_N_sf"/>
</dbReference>
<protein>
    <submittedName>
        <fullName evidence="3">O-succinylbenzoic acid--CoA ligase</fullName>
    </submittedName>
</protein>
<keyword evidence="3" id="KW-0436">Ligase</keyword>
<reference evidence="3 4" key="1">
    <citation type="submission" date="2016-11" db="EMBL/GenBank/DDBJ databases">
        <authorList>
            <person name="Jaros S."/>
            <person name="Januszkiewicz K."/>
            <person name="Wedrychowicz H."/>
        </authorList>
    </citation>
    <scope>NUCLEOTIDE SEQUENCE [LARGE SCALE GENOMIC DNA]</scope>
    <source>
        <strain evidence="3 4">DSM 12906</strain>
    </source>
</reference>
<dbReference type="InterPro" id="IPR045851">
    <property type="entry name" value="AMP-bd_C_sf"/>
</dbReference>
<feature type="domain" description="AMP-dependent synthetase/ligase" evidence="2">
    <location>
        <begin position="32"/>
        <end position="206"/>
    </location>
</feature>
<dbReference type="Gene3D" id="3.40.50.12780">
    <property type="entry name" value="N-terminal domain of ligase-like"/>
    <property type="match status" value="1"/>
</dbReference>
<feature type="region of interest" description="Disordered" evidence="1">
    <location>
        <begin position="313"/>
        <end position="362"/>
    </location>
</feature>
<keyword evidence="4" id="KW-1185">Reference proteome</keyword>
<evidence type="ECO:0000313" key="3">
    <source>
        <dbReference type="EMBL" id="SHI77847.1"/>
    </source>
</evidence>
<dbReference type="SUPFAM" id="SSF56801">
    <property type="entry name" value="Acetyl-CoA synthetase-like"/>
    <property type="match status" value="1"/>
</dbReference>
<feature type="compositionally biased region" description="Polar residues" evidence="1">
    <location>
        <begin position="337"/>
        <end position="346"/>
    </location>
</feature>
<accession>A0A1M6DX40</accession>
<evidence type="ECO:0000259" key="2">
    <source>
        <dbReference type="Pfam" id="PF00501"/>
    </source>
</evidence>
<name>A0A1M6DX40_9ACTN</name>
<dbReference type="RefSeq" id="WP_073186483.1">
    <property type="nucleotide sequence ID" value="NZ_FQZG01000014.1"/>
</dbReference>
<dbReference type="STRING" id="1123357.SAMN02745244_01046"/>
<proteinExistence type="predicted"/>
<dbReference type="Gene3D" id="3.30.300.30">
    <property type="match status" value="1"/>
</dbReference>